<reference evidence="2 3" key="3">
    <citation type="journal article" date="2013" name="Rice">
        <title>Improvement of the Oryza sativa Nipponbare reference genome using next generation sequence and optical map data.</title>
        <authorList>
            <person name="Kawahara Y."/>
            <person name="de la Bastide M."/>
            <person name="Hamilton J.P."/>
            <person name="Kanamori H."/>
            <person name="McCombie W.R."/>
            <person name="Ouyang S."/>
            <person name="Schwartz D.C."/>
            <person name="Tanaka T."/>
            <person name="Wu J."/>
            <person name="Zhou S."/>
            <person name="Childs K.L."/>
            <person name="Davidson R.M."/>
            <person name="Lin H."/>
            <person name="Quesada-Ocampo L."/>
            <person name="Vaillancourt B."/>
            <person name="Sakai H."/>
            <person name="Lee S.S."/>
            <person name="Kim J."/>
            <person name="Numa H."/>
            <person name="Itoh T."/>
            <person name="Buell C.R."/>
            <person name="Matsumoto T."/>
        </authorList>
    </citation>
    <scope>NUCLEOTIDE SEQUENCE [LARGE SCALE GENOMIC DNA]</scope>
    <source>
        <strain evidence="3">cv. Nipponbare</strain>
    </source>
</reference>
<proteinExistence type="predicted"/>
<reference evidence="3" key="1">
    <citation type="journal article" date="2005" name="Nature">
        <title>The map-based sequence of the rice genome.</title>
        <authorList>
            <consortium name="International rice genome sequencing project (IRGSP)"/>
            <person name="Matsumoto T."/>
            <person name="Wu J."/>
            <person name="Kanamori H."/>
            <person name="Katayose Y."/>
            <person name="Fujisawa M."/>
            <person name="Namiki N."/>
            <person name="Mizuno H."/>
            <person name="Yamamoto K."/>
            <person name="Antonio B.A."/>
            <person name="Baba T."/>
            <person name="Sakata K."/>
            <person name="Nagamura Y."/>
            <person name="Aoki H."/>
            <person name="Arikawa K."/>
            <person name="Arita K."/>
            <person name="Bito T."/>
            <person name="Chiden Y."/>
            <person name="Fujitsuka N."/>
            <person name="Fukunaka R."/>
            <person name="Hamada M."/>
            <person name="Harada C."/>
            <person name="Hayashi A."/>
            <person name="Hijishita S."/>
            <person name="Honda M."/>
            <person name="Hosokawa S."/>
            <person name="Ichikawa Y."/>
            <person name="Idonuma A."/>
            <person name="Iijima M."/>
            <person name="Ikeda M."/>
            <person name="Ikeno M."/>
            <person name="Ito K."/>
            <person name="Ito S."/>
            <person name="Ito T."/>
            <person name="Ito Y."/>
            <person name="Ito Y."/>
            <person name="Iwabuchi A."/>
            <person name="Kamiya K."/>
            <person name="Karasawa W."/>
            <person name="Kurita K."/>
            <person name="Katagiri S."/>
            <person name="Kikuta A."/>
            <person name="Kobayashi H."/>
            <person name="Kobayashi N."/>
            <person name="Machita K."/>
            <person name="Maehara T."/>
            <person name="Masukawa M."/>
            <person name="Mizubayashi T."/>
            <person name="Mukai Y."/>
            <person name="Nagasaki H."/>
            <person name="Nagata Y."/>
            <person name="Naito S."/>
            <person name="Nakashima M."/>
            <person name="Nakama Y."/>
            <person name="Nakamichi Y."/>
            <person name="Nakamura M."/>
            <person name="Meguro A."/>
            <person name="Negishi M."/>
            <person name="Ohta I."/>
            <person name="Ohta T."/>
            <person name="Okamoto M."/>
            <person name="Ono N."/>
            <person name="Saji S."/>
            <person name="Sakaguchi M."/>
            <person name="Sakai K."/>
            <person name="Shibata M."/>
            <person name="Shimokawa T."/>
            <person name="Song J."/>
            <person name="Takazaki Y."/>
            <person name="Terasawa K."/>
            <person name="Tsugane M."/>
            <person name="Tsuji K."/>
            <person name="Ueda S."/>
            <person name="Waki K."/>
            <person name="Yamagata H."/>
            <person name="Yamamoto M."/>
            <person name="Yamamoto S."/>
            <person name="Yamane H."/>
            <person name="Yoshiki S."/>
            <person name="Yoshihara R."/>
            <person name="Yukawa K."/>
            <person name="Zhong H."/>
            <person name="Yano M."/>
            <person name="Yuan Q."/>
            <person name="Ouyang S."/>
            <person name="Liu J."/>
            <person name="Jones K.M."/>
            <person name="Gansberger K."/>
            <person name="Moffat K."/>
            <person name="Hill J."/>
            <person name="Bera J."/>
            <person name="Fadrosh D."/>
            <person name="Jin S."/>
            <person name="Johri S."/>
            <person name="Kim M."/>
            <person name="Overton L."/>
            <person name="Reardon M."/>
            <person name="Tsitrin T."/>
            <person name="Vuong H."/>
            <person name="Weaver B."/>
            <person name="Ciecko A."/>
            <person name="Tallon L."/>
            <person name="Jackson J."/>
            <person name="Pai G."/>
            <person name="Aken S.V."/>
            <person name="Utterback T."/>
            <person name="Reidmuller S."/>
            <person name="Feldblyum T."/>
            <person name="Hsiao J."/>
            <person name="Zismann V."/>
            <person name="Iobst S."/>
            <person name="de Vazeille A.R."/>
            <person name="Buell C.R."/>
            <person name="Ying K."/>
            <person name="Li Y."/>
            <person name="Lu T."/>
            <person name="Huang Y."/>
            <person name="Zhao Q."/>
            <person name="Feng Q."/>
            <person name="Zhang L."/>
            <person name="Zhu J."/>
            <person name="Weng Q."/>
            <person name="Mu J."/>
            <person name="Lu Y."/>
            <person name="Fan D."/>
            <person name="Liu Y."/>
            <person name="Guan J."/>
            <person name="Zhang Y."/>
            <person name="Yu S."/>
            <person name="Liu X."/>
            <person name="Zhang Y."/>
            <person name="Hong G."/>
            <person name="Han B."/>
            <person name="Choisne N."/>
            <person name="Demange N."/>
            <person name="Orjeda G."/>
            <person name="Samain S."/>
            <person name="Cattolico L."/>
            <person name="Pelletier E."/>
            <person name="Couloux A."/>
            <person name="Segurens B."/>
            <person name="Wincker P."/>
            <person name="D'Hont A."/>
            <person name="Scarpelli C."/>
            <person name="Weissenbach J."/>
            <person name="Salanoubat M."/>
            <person name="Quetier F."/>
            <person name="Yu Y."/>
            <person name="Kim H.R."/>
            <person name="Rambo T."/>
            <person name="Currie J."/>
            <person name="Collura K."/>
            <person name="Luo M."/>
            <person name="Yang T."/>
            <person name="Ammiraju J.S.S."/>
            <person name="Engler F."/>
            <person name="Soderlund C."/>
            <person name="Wing R.A."/>
            <person name="Palmer L.E."/>
            <person name="de la Bastide M."/>
            <person name="Spiegel L."/>
            <person name="Nascimento L."/>
            <person name="Zutavern T."/>
            <person name="O'Shaughnessy A."/>
            <person name="Dike S."/>
            <person name="Dedhia N."/>
            <person name="Preston R."/>
            <person name="Balija V."/>
            <person name="McCombie W.R."/>
            <person name="Chow T."/>
            <person name="Chen H."/>
            <person name="Chung M."/>
            <person name="Chen C."/>
            <person name="Shaw J."/>
            <person name="Wu H."/>
            <person name="Hsiao K."/>
            <person name="Chao Y."/>
            <person name="Chu M."/>
            <person name="Cheng C."/>
            <person name="Hour A."/>
            <person name="Lee P."/>
            <person name="Lin S."/>
            <person name="Lin Y."/>
            <person name="Liou J."/>
            <person name="Liu S."/>
            <person name="Hsing Y."/>
            <person name="Raghuvanshi S."/>
            <person name="Mohanty A."/>
            <person name="Bharti A.K."/>
            <person name="Gaur A."/>
            <person name="Gupta V."/>
            <person name="Kumar D."/>
            <person name="Ravi V."/>
            <person name="Vij S."/>
            <person name="Kapur A."/>
            <person name="Khurana P."/>
            <person name="Khurana P."/>
            <person name="Khurana J.P."/>
            <person name="Tyagi A.K."/>
            <person name="Gaikwad K."/>
            <person name="Singh A."/>
            <person name="Dalal V."/>
            <person name="Srivastava S."/>
            <person name="Dixit A."/>
            <person name="Pal A.K."/>
            <person name="Ghazi I.A."/>
            <person name="Yadav M."/>
            <person name="Pandit A."/>
            <person name="Bhargava A."/>
            <person name="Sureshbabu K."/>
            <person name="Batra K."/>
            <person name="Sharma T.R."/>
            <person name="Mohapatra T."/>
            <person name="Singh N.K."/>
            <person name="Messing J."/>
            <person name="Nelson A.B."/>
            <person name="Fuks G."/>
            <person name="Kavchok S."/>
            <person name="Keizer G."/>
            <person name="Linton E."/>
            <person name="Llaca V."/>
            <person name="Song R."/>
            <person name="Tanyolac B."/>
            <person name="Young S."/>
            <person name="Ho-Il K."/>
            <person name="Hahn J.H."/>
            <person name="Sangsakoo G."/>
            <person name="Vanavichit A."/>
            <person name="de Mattos Luiz.A.T."/>
            <person name="Zimmer P.D."/>
            <person name="Malone G."/>
            <person name="Dellagostin O."/>
            <person name="de Oliveira A.C."/>
            <person name="Bevan M."/>
            <person name="Bancroft I."/>
            <person name="Minx P."/>
            <person name="Cordum H."/>
            <person name="Wilson R."/>
            <person name="Cheng Z."/>
            <person name="Jin W."/>
            <person name="Jiang J."/>
            <person name="Leong S.A."/>
            <person name="Iwama H."/>
            <person name="Gojobori T."/>
            <person name="Itoh T."/>
            <person name="Niimura Y."/>
            <person name="Fujii Y."/>
            <person name="Habara T."/>
            <person name="Sakai H."/>
            <person name="Sato Y."/>
            <person name="Wilson G."/>
            <person name="Kumar K."/>
            <person name="McCouch S."/>
            <person name="Juretic N."/>
            <person name="Hoen D."/>
            <person name="Wright S."/>
            <person name="Bruskiewich R."/>
            <person name="Bureau T."/>
            <person name="Miyao A."/>
            <person name="Hirochika H."/>
            <person name="Nishikawa T."/>
            <person name="Kadowaki K."/>
            <person name="Sugiura M."/>
            <person name="Burr B."/>
            <person name="Sasaki T."/>
        </authorList>
    </citation>
    <scope>NUCLEOTIDE SEQUENCE [LARGE SCALE GENOMIC DNA]</scope>
    <source>
        <strain evidence="3">cv. Nipponbare</strain>
    </source>
</reference>
<reference evidence="2 3" key="2">
    <citation type="journal article" date="2013" name="Plant Cell Physiol.">
        <title>Rice Annotation Project Database (RAP-DB): an integrative and interactive database for rice genomics.</title>
        <authorList>
            <person name="Sakai H."/>
            <person name="Lee S.S."/>
            <person name="Tanaka T."/>
            <person name="Numa H."/>
            <person name="Kim J."/>
            <person name="Kawahara Y."/>
            <person name="Wakimoto H."/>
            <person name="Yang C.C."/>
            <person name="Iwamoto M."/>
            <person name="Abe T."/>
            <person name="Yamada Y."/>
            <person name="Muto A."/>
            <person name="Inokuchi H."/>
            <person name="Ikemura T."/>
            <person name="Matsumoto T."/>
            <person name="Sasaki T."/>
            <person name="Itoh T."/>
        </authorList>
    </citation>
    <scope>NUCLEOTIDE SEQUENCE [LARGE SCALE GENOMIC DNA]</scope>
    <source>
        <strain evidence="3">cv. Nipponbare</strain>
    </source>
</reference>
<accession>A0A0P0XL56</accession>
<name>A0A0P0XL56_ORYSJ</name>
<feature type="non-terminal residue" evidence="2">
    <location>
        <position position="1"/>
    </location>
</feature>
<dbReference type="AlphaFoldDB" id="A0A0P0XL56"/>
<dbReference type="EMBL" id="AP014965">
    <property type="protein sequence ID" value="BAT07140.1"/>
    <property type="molecule type" value="Genomic_DNA"/>
</dbReference>
<keyword evidence="3" id="KW-1185">Reference proteome</keyword>
<feature type="compositionally biased region" description="Acidic residues" evidence="1">
    <location>
        <begin position="157"/>
        <end position="166"/>
    </location>
</feature>
<evidence type="ECO:0000313" key="3">
    <source>
        <dbReference type="Proteomes" id="UP000059680"/>
    </source>
</evidence>
<evidence type="ECO:0000313" key="2">
    <source>
        <dbReference type="EMBL" id="BAT07140.1"/>
    </source>
</evidence>
<evidence type="ECO:0000256" key="1">
    <source>
        <dbReference type="SAM" id="MobiDB-lite"/>
    </source>
</evidence>
<feature type="region of interest" description="Disordered" evidence="1">
    <location>
        <begin position="56"/>
        <end position="100"/>
    </location>
</feature>
<sequence>LHGGAHPPPLVGRRRPLEQRQEVLEHGLRGADVVRRRVRRRRHRDEQVHRPRLVELRPGLPDQLRARRRRRADVARHAEQPEQEAAGDRAGVAGDHGDDGLQHATLLRRRRLQLRALAVGGGGGGGVVERVRQVLAGVDVEGLADERRREEAGGADGGEEGAEDVDVQLRHVLRPPVLGH</sequence>
<dbReference type="Proteomes" id="UP000059680">
    <property type="component" value="Chromosome 9"/>
</dbReference>
<organism evidence="2 3">
    <name type="scientific">Oryza sativa subsp. japonica</name>
    <name type="common">Rice</name>
    <dbReference type="NCBI Taxonomy" id="39947"/>
    <lineage>
        <taxon>Eukaryota</taxon>
        <taxon>Viridiplantae</taxon>
        <taxon>Streptophyta</taxon>
        <taxon>Embryophyta</taxon>
        <taxon>Tracheophyta</taxon>
        <taxon>Spermatophyta</taxon>
        <taxon>Magnoliopsida</taxon>
        <taxon>Liliopsida</taxon>
        <taxon>Poales</taxon>
        <taxon>Poaceae</taxon>
        <taxon>BOP clade</taxon>
        <taxon>Oryzoideae</taxon>
        <taxon>Oryzeae</taxon>
        <taxon>Oryzinae</taxon>
        <taxon>Oryza</taxon>
        <taxon>Oryza sativa</taxon>
    </lineage>
</organism>
<feature type="region of interest" description="Disordered" evidence="1">
    <location>
        <begin position="143"/>
        <end position="180"/>
    </location>
</feature>
<protein>
    <submittedName>
        <fullName evidence="2">Os09g0266950 protein</fullName>
    </submittedName>
</protein>
<dbReference type="InParanoid" id="A0A0P0XL56"/>
<gene>
    <name evidence="2" type="ordered locus">Os09g0266950</name>
    <name evidence="2" type="ORF">OSNPB_090266950</name>
</gene>
<dbReference type="PaxDb" id="39947-A0A0P0XL56"/>
<dbReference type="Gramene" id="Os09t0266950-00">
    <property type="protein sequence ID" value="Os09t0266950-00"/>
    <property type="gene ID" value="Os09g0266950"/>
</dbReference>